<dbReference type="Proteomes" id="UP001175228">
    <property type="component" value="Unassembled WGS sequence"/>
</dbReference>
<accession>A0AA39UT41</accession>
<keyword evidence="2" id="KW-1185">Reference proteome</keyword>
<organism evidence="1 2">
    <name type="scientific">Armillaria luteobubalina</name>
    <dbReference type="NCBI Taxonomy" id="153913"/>
    <lineage>
        <taxon>Eukaryota</taxon>
        <taxon>Fungi</taxon>
        <taxon>Dikarya</taxon>
        <taxon>Basidiomycota</taxon>
        <taxon>Agaricomycotina</taxon>
        <taxon>Agaricomycetes</taxon>
        <taxon>Agaricomycetidae</taxon>
        <taxon>Agaricales</taxon>
        <taxon>Marasmiineae</taxon>
        <taxon>Physalacriaceae</taxon>
        <taxon>Armillaria</taxon>
    </lineage>
</organism>
<dbReference type="AlphaFoldDB" id="A0AA39UT41"/>
<evidence type="ECO:0000313" key="1">
    <source>
        <dbReference type="EMBL" id="KAK0491715.1"/>
    </source>
</evidence>
<evidence type="ECO:0000313" key="2">
    <source>
        <dbReference type="Proteomes" id="UP001175228"/>
    </source>
</evidence>
<dbReference type="SUPFAM" id="SSF52047">
    <property type="entry name" value="RNI-like"/>
    <property type="match status" value="1"/>
</dbReference>
<gene>
    <name evidence="1" type="ORF">EDD18DRAFT_539489</name>
</gene>
<reference evidence="1" key="1">
    <citation type="submission" date="2023-06" db="EMBL/GenBank/DDBJ databases">
        <authorList>
            <consortium name="Lawrence Berkeley National Laboratory"/>
            <person name="Ahrendt S."/>
            <person name="Sahu N."/>
            <person name="Indic B."/>
            <person name="Wong-Bajracharya J."/>
            <person name="Merenyi Z."/>
            <person name="Ke H.-M."/>
            <person name="Monk M."/>
            <person name="Kocsube S."/>
            <person name="Drula E."/>
            <person name="Lipzen A."/>
            <person name="Balint B."/>
            <person name="Henrissat B."/>
            <person name="Andreopoulos B."/>
            <person name="Martin F.M."/>
            <person name="Harder C.B."/>
            <person name="Rigling D."/>
            <person name="Ford K.L."/>
            <person name="Foster G.D."/>
            <person name="Pangilinan J."/>
            <person name="Papanicolaou A."/>
            <person name="Barry K."/>
            <person name="LaButti K."/>
            <person name="Viragh M."/>
            <person name="Koriabine M."/>
            <person name="Yan M."/>
            <person name="Riley R."/>
            <person name="Champramary S."/>
            <person name="Plett K.L."/>
            <person name="Tsai I.J."/>
            <person name="Slot J."/>
            <person name="Sipos G."/>
            <person name="Plett J."/>
            <person name="Nagy L.G."/>
            <person name="Grigoriev I.V."/>
        </authorList>
    </citation>
    <scope>NUCLEOTIDE SEQUENCE</scope>
    <source>
        <strain evidence="1">HWK02</strain>
    </source>
</reference>
<proteinExistence type="predicted"/>
<protein>
    <recommendedName>
        <fullName evidence="3">F-box domain-containing protein</fullName>
    </recommendedName>
</protein>
<dbReference type="EMBL" id="JAUEPU010000033">
    <property type="protein sequence ID" value="KAK0491715.1"/>
    <property type="molecule type" value="Genomic_DNA"/>
</dbReference>
<comment type="caution">
    <text evidence="1">The sequence shown here is derived from an EMBL/GenBank/DDBJ whole genome shotgun (WGS) entry which is preliminary data.</text>
</comment>
<sequence>MFVWCSSLYDRKDSPLDPRALPWTLSHMCRKWREVAIAAPEIWSGINLDFMHDQFLNRSRIHEAAFMLGIVLDRARPHNLDVLIVHQADILTHPACAVLLSTVRYWKSLEVFGIPSEFDFLSPCRGYFDQLETVVVRGHHSGGSETIDTFAVAPRLRSFTKTLDAQFLLPANLVEFDDSTPFNENTRATLRYLVNVETLSLSCSSYSSELPKIRLPRLSHLRLSANGQTVSTAFLTYNHFDLPSLTHLKVFSFFSKPVVSG</sequence>
<name>A0AA39UT41_9AGAR</name>
<evidence type="ECO:0008006" key="3">
    <source>
        <dbReference type="Google" id="ProtNLM"/>
    </source>
</evidence>